<dbReference type="RefSeq" id="WP_048269323.1">
    <property type="nucleotide sequence ID" value="NZ_BIJU01000011.1"/>
</dbReference>
<feature type="signal peptide" evidence="1">
    <location>
        <begin position="1"/>
        <end position="23"/>
    </location>
</feature>
<keyword evidence="1" id="KW-0732">Signal</keyword>
<feature type="domain" description="Lysozyme inhibitor LprI-like N-terminal" evidence="2">
    <location>
        <begin position="185"/>
        <end position="239"/>
    </location>
</feature>
<dbReference type="InterPro" id="IPR009739">
    <property type="entry name" value="LprI-like_N"/>
</dbReference>
<dbReference type="EMBL" id="SDCT01000013">
    <property type="protein sequence ID" value="TCX91296.1"/>
    <property type="molecule type" value="Genomic_DNA"/>
</dbReference>
<evidence type="ECO:0000313" key="4">
    <source>
        <dbReference type="EMBL" id="VGM24576.1"/>
    </source>
</evidence>
<gene>
    <name evidence="3" type="ORF">ETF13_11015</name>
    <name evidence="4" type="ORF">SAMEA4873561_00259</name>
</gene>
<dbReference type="EMBL" id="CAAHDG010000001">
    <property type="protein sequence ID" value="VGM24576.1"/>
    <property type="molecule type" value="Genomic_DNA"/>
</dbReference>
<dbReference type="Pfam" id="PF07007">
    <property type="entry name" value="LprI"/>
    <property type="match status" value="1"/>
</dbReference>
<dbReference type="AlphaFoldDB" id="A0A483MYC9"/>
<evidence type="ECO:0000259" key="2">
    <source>
        <dbReference type="Pfam" id="PF07007"/>
    </source>
</evidence>
<proteinExistence type="predicted"/>
<name>A0A483MYC9_KLEPN</name>
<feature type="chain" id="PRO_5040597059" evidence="1">
    <location>
        <begin position="24"/>
        <end position="245"/>
    </location>
</feature>
<organism evidence="3">
    <name type="scientific">Klebsiella pneumoniae</name>
    <dbReference type="NCBI Taxonomy" id="573"/>
    <lineage>
        <taxon>Bacteria</taxon>
        <taxon>Pseudomonadati</taxon>
        <taxon>Pseudomonadota</taxon>
        <taxon>Gammaproteobacteria</taxon>
        <taxon>Enterobacterales</taxon>
        <taxon>Enterobacteriaceae</taxon>
        <taxon>Klebsiella/Raoultella group</taxon>
        <taxon>Klebsiella</taxon>
        <taxon>Klebsiella pneumoniae complex</taxon>
    </lineage>
</organism>
<protein>
    <submittedName>
        <fullName evidence="3">DUF1311 domain-containing protein</fullName>
    </submittedName>
</protein>
<sequence length="245" mass="27616">MKFEKSLKIMAILAFSVSVSATASNATVYALPDAKSFGVASEDQKGLMFLGMDRNADLKGVCFAMLKQAESNIPYADVIATTNNKDFRMHGLRPNIRDNTKEVVCSFGSDTFDYLDNLSKSSMSLVSIRFNGEQRNFSFNTSSFSKLLTPSGAKIAEQAADDYKRGIRAPVFYNKAPSSVTENEDRYALSDQKLNEIWNKLPSETRRKLLPSQREWIKQKDTCRRDTECLTDMTNKRIKILEVAR</sequence>
<evidence type="ECO:0000256" key="1">
    <source>
        <dbReference type="SAM" id="SignalP"/>
    </source>
</evidence>
<reference evidence="3" key="1">
    <citation type="submission" date="2019-01" db="EMBL/GenBank/DDBJ databases">
        <authorList>
            <person name="Lista F."/>
            <person name="Anselmo A."/>
        </authorList>
    </citation>
    <scope>NUCLEOTIDE SEQUENCE</scope>
    <source>
        <strain evidence="3">3S</strain>
    </source>
</reference>
<accession>A0A483MYC9</accession>
<evidence type="ECO:0000313" key="3">
    <source>
        <dbReference type="EMBL" id="TCX91296.1"/>
    </source>
</evidence>
<reference evidence="4" key="2">
    <citation type="submission" date="2019-03" db="EMBL/GenBank/DDBJ databases">
        <authorList>
            <consortium name="Pathogen Informatics"/>
        </authorList>
    </citation>
    <scope>NUCLEOTIDE SEQUENCE</scope>
    <source>
        <strain evidence="4">5012STDY7626360</strain>
    </source>
</reference>